<dbReference type="EMBL" id="JAIWYP010000013">
    <property type="protein sequence ID" value="KAH3716296.1"/>
    <property type="molecule type" value="Genomic_DNA"/>
</dbReference>
<dbReference type="Proteomes" id="UP000828390">
    <property type="component" value="Unassembled WGS sequence"/>
</dbReference>
<gene>
    <name evidence="3" type="ORF">DPMN_059015</name>
</gene>
<name>A0A9D4C356_DREPO</name>
<accession>A0A9D4C356</accession>
<evidence type="ECO:0000313" key="3">
    <source>
        <dbReference type="EMBL" id="KAH3716296.1"/>
    </source>
</evidence>
<proteinExistence type="predicted"/>
<keyword evidence="4" id="KW-1185">Reference proteome</keyword>
<evidence type="ECO:0000256" key="2">
    <source>
        <dbReference type="SAM" id="SignalP"/>
    </source>
</evidence>
<feature type="signal peptide" evidence="2">
    <location>
        <begin position="1"/>
        <end position="25"/>
    </location>
</feature>
<feature type="region of interest" description="Disordered" evidence="1">
    <location>
        <begin position="58"/>
        <end position="79"/>
    </location>
</feature>
<dbReference type="OrthoDB" id="5948587at2759"/>
<protein>
    <submittedName>
        <fullName evidence="3">Uncharacterized protein</fullName>
    </submittedName>
</protein>
<feature type="chain" id="PRO_5039155040" evidence="2">
    <location>
        <begin position="26"/>
        <end position="301"/>
    </location>
</feature>
<reference evidence="3" key="1">
    <citation type="journal article" date="2019" name="bioRxiv">
        <title>The Genome of the Zebra Mussel, Dreissena polymorpha: A Resource for Invasive Species Research.</title>
        <authorList>
            <person name="McCartney M.A."/>
            <person name="Auch B."/>
            <person name="Kono T."/>
            <person name="Mallez S."/>
            <person name="Zhang Y."/>
            <person name="Obille A."/>
            <person name="Becker A."/>
            <person name="Abrahante J.E."/>
            <person name="Garbe J."/>
            <person name="Badalamenti J.P."/>
            <person name="Herman A."/>
            <person name="Mangelson H."/>
            <person name="Liachko I."/>
            <person name="Sullivan S."/>
            <person name="Sone E.D."/>
            <person name="Koren S."/>
            <person name="Silverstein K.A.T."/>
            <person name="Beckman K.B."/>
            <person name="Gohl D.M."/>
        </authorList>
    </citation>
    <scope>NUCLEOTIDE SEQUENCE</scope>
    <source>
        <strain evidence="3">Duluth1</strain>
        <tissue evidence="3">Whole animal</tissue>
    </source>
</reference>
<evidence type="ECO:0000256" key="1">
    <source>
        <dbReference type="SAM" id="MobiDB-lite"/>
    </source>
</evidence>
<reference evidence="3" key="2">
    <citation type="submission" date="2020-11" db="EMBL/GenBank/DDBJ databases">
        <authorList>
            <person name="McCartney M.A."/>
            <person name="Auch B."/>
            <person name="Kono T."/>
            <person name="Mallez S."/>
            <person name="Becker A."/>
            <person name="Gohl D.M."/>
            <person name="Silverstein K.A.T."/>
            <person name="Koren S."/>
            <person name="Bechman K.B."/>
            <person name="Herman A."/>
            <person name="Abrahante J.E."/>
            <person name="Garbe J."/>
        </authorList>
    </citation>
    <scope>NUCLEOTIDE SEQUENCE</scope>
    <source>
        <strain evidence="3">Duluth1</strain>
        <tissue evidence="3">Whole animal</tissue>
    </source>
</reference>
<keyword evidence="2" id="KW-0732">Signal</keyword>
<evidence type="ECO:0000313" key="4">
    <source>
        <dbReference type="Proteomes" id="UP000828390"/>
    </source>
</evidence>
<organism evidence="3 4">
    <name type="scientific">Dreissena polymorpha</name>
    <name type="common">Zebra mussel</name>
    <name type="synonym">Mytilus polymorpha</name>
    <dbReference type="NCBI Taxonomy" id="45954"/>
    <lineage>
        <taxon>Eukaryota</taxon>
        <taxon>Metazoa</taxon>
        <taxon>Spiralia</taxon>
        <taxon>Lophotrochozoa</taxon>
        <taxon>Mollusca</taxon>
        <taxon>Bivalvia</taxon>
        <taxon>Autobranchia</taxon>
        <taxon>Heteroconchia</taxon>
        <taxon>Euheterodonta</taxon>
        <taxon>Imparidentia</taxon>
        <taxon>Neoheterodontei</taxon>
        <taxon>Myida</taxon>
        <taxon>Dreissenoidea</taxon>
        <taxon>Dreissenidae</taxon>
        <taxon>Dreissena</taxon>
    </lineage>
</organism>
<dbReference type="AlphaFoldDB" id="A0A9D4C356"/>
<comment type="caution">
    <text evidence="3">The sequence shown here is derived from an EMBL/GenBank/DDBJ whole genome shotgun (WGS) entry which is preliminary data.</text>
</comment>
<sequence>MESTASMANLLLTILMMTLYKPLSAQNPGLRSIDLQVQTQLARIRELAKIKAQILQRLGVSEPPRSPTPPPKPEQRAIDNNDNAKTYKLLHLVSIHSEPSDEFADDKIIQFHLGSLTADKKTVIESVNLLLRIKNKKSLKKSTHELSSDINLNSFTQSLGQSIDGLPLAKHLTKKEKGNLKTVWREKNRGANELPITLIVSNVTESGQPDVILTKFKSTLRKSINVKLSLPINLIKQSFDEKEHTLCLYVQCDGCGKRAMLILNHKLRRRQRHTRKQRSKPRSLHKRRPILFIQSRITAVR</sequence>